<sequence>MYAYFKKFSSKEAALLKRHPDTTEEQWKELCDLFTSETFMHQLAKARDEIEAMRAAREKDLQEFEKKQAEMEATLRDCLTGSPEKTTTWTTTRQPKPTDRSGPARKTDRPGKPKHADRPRDPKRADRPGARKTDRPGKPMHADRPGHPKHADRLGAQ</sequence>
<feature type="compositionally biased region" description="Basic and acidic residues" evidence="1">
    <location>
        <begin position="105"/>
        <end position="157"/>
    </location>
</feature>
<accession>A0A6A1V5Q1</accession>
<evidence type="ECO:0000313" key="2">
    <source>
        <dbReference type="EMBL" id="KAB1207157.1"/>
    </source>
</evidence>
<evidence type="ECO:0000313" key="3">
    <source>
        <dbReference type="Proteomes" id="UP000516437"/>
    </source>
</evidence>
<dbReference type="Proteomes" id="UP000516437">
    <property type="component" value="Chromosome 7"/>
</dbReference>
<name>A0A6A1V5Q1_9ROSI</name>
<reference evidence="2 3" key="1">
    <citation type="journal article" date="2019" name="Plant Biotechnol. J.">
        <title>The red bayberry genome and genetic basis of sex determination.</title>
        <authorList>
            <person name="Jia H.M."/>
            <person name="Jia H.J."/>
            <person name="Cai Q.L."/>
            <person name="Wang Y."/>
            <person name="Zhao H.B."/>
            <person name="Yang W.F."/>
            <person name="Wang G.Y."/>
            <person name="Li Y.H."/>
            <person name="Zhan D.L."/>
            <person name="Shen Y.T."/>
            <person name="Niu Q.F."/>
            <person name="Chang L."/>
            <person name="Qiu J."/>
            <person name="Zhao L."/>
            <person name="Xie H.B."/>
            <person name="Fu W.Y."/>
            <person name="Jin J."/>
            <person name="Li X.W."/>
            <person name="Jiao Y."/>
            <person name="Zhou C.C."/>
            <person name="Tu T."/>
            <person name="Chai C.Y."/>
            <person name="Gao J.L."/>
            <person name="Fan L.J."/>
            <person name="van de Weg E."/>
            <person name="Wang J.Y."/>
            <person name="Gao Z.S."/>
        </authorList>
    </citation>
    <scope>NUCLEOTIDE SEQUENCE [LARGE SCALE GENOMIC DNA]</scope>
    <source>
        <tissue evidence="2">Leaves</tissue>
    </source>
</reference>
<evidence type="ECO:0000256" key="1">
    <source>
        <dbReference type="SAM" id="MobiDB-lite"/>
    </source>
</evidence>
<dbReference type="OrthoDB" id="1921870at2759"/>
<protein>
    <submittedName>
        <fullName evidence="2">Uncharacterized protein</fullName>
    </submittedName>
</protein>
<organism evidence="2 3">
    <name type="scientific">Morella rubra</name>
    <name type="common">Chinese bayberry</name>
    <dbReference type="NCBI Taxonomy" id="262757"/>
    <lineage>
        <taxon>Eukaryota</taxon>
        <taxon>Viridiplantae</taxon>
        <taxon>Streptophyta</taxon>
        <taxon>Embryophyta</taxon>
        <taxon>Tracheophyta</taxon>
        <taxon>Spermatophyta</taxon>
        <taxon>Magnoliopsida</taxon>
        <taxon>eudicotyledons</taxon>
        <taxon>Gunneridae</taxon>
        <taxon>Pentapetalae</taxon>
        <taxon>rosids</taxon>
        <taxon>fabids</taxon>
        <taxon>Fagales</taxon>
        <taxon>Myricaceae</taxon>
        <taxon>Morella</taxon>
    </lineage>
</organism>
<feature type="region of interest" description="Disordered" evidence="1">
    <location>
        <begin position="66"/>
        <end position="157"/>
    </location>
</feature>
<proteinExistence type="predicted"/>
<feature type="compositionally biased region" description="Basic and acidic residues" evidence="1">
    <location>
        <begin position="66"/>
        <end position="75"/>
    </location>
</feature>
<comment type="caution">
    <text evidence="2">The sequence shown here is derived from an EMBL/GenBank/DDBJ whole genome shotgun (WGS) entry which is preliminary data.</text>
</comment>
<dbReference type="EMBL" id="RXIC02000025">
    <property type="protein sequence ID" value="KAB1207157.1"/>
    <property type="molecule type" value="Genomic_DNA"/>
</dbReference>
<gene>
    <name evidence="2" type="ORF">CJ030_MR7G011478</name>
</gene>
<keyword evidence="3" id="KW-1185">Reference proteome</keyword>
<dbReference type="AlphaFoldDB" id="A0A6A1V5Q1"/>